<accession>A0A4V0NEM9</accession>
<evidence type="ECO:0000313" key="1">
    <source>
        <dbReference type="EMBL" id="AUX26732.1"/>
    </source>
</evidence>
<evidence type="ECO:0000313" key="2">
    <source>
        <dbReference type="Proteomes" id="UP000295781"/>
    </source>
</evidence>
<protein>
    <submittedName>
        <fullName evidence="1">Uncharacterized protein</fullName>
    </submittedName>
</protein>
<dbReference type="AlphaFoldDB" id="A0A4V0NEM9"/>
<organism evidence="1 2">
    <name type="scientific">Sorangium cellulosum</name>
    <name type="common">Polyangium cellulosum</name>
    <dbReference type="NCBI Taxonomy" id="56"/>
    <lineage>
        <taxon>Bacteria</taxon>
        <taxon>Pseudomonadati</taxon>
        <taxon>Myxococcota</taxon>
        <taxon>Polyangia</taxon>
        <taxon>Polyangiales</taxon>
        <taxon>Polyangiaceae</taxon>
        <taxon>Sorangium</taxon>
    </lineage>
</organism>
<dbReference type="EMBL" id="CP012670">
    <property type="protein sequence ID" value="AUX26732.1"/>
    <property type="molecule type" value="Genomic_DNA"/>
</dbReference>
<sequence>MMTKAIRDMIYVAIGGVAGSELVKVVSPVVVEEDDLLLGPSSADPKRHRVLRARYWGAQPSAELDEELARSGGVPLCVVLPPTLGGLLSFCRICASLAARGRRVFAMTLRPDAAGSAPQGLDPAEESTIDVSEAVRRKPSAIRCSDIETALAATLWKLWCRRSPVALSSFCASGGTLHALLASLGRYHAGHFPRQTGQGLLLSRFDELLLRQLSSEWITAAKMFASGMKARSGLHAWLSHIGDLYVSRRLLEWARHAHGSIVECQEHPEKPSELSRWSFRWRPGGEAILDALPSLRDAPPVAIGGAMAYDPDRGWVCRVGAGGTPFLSRLATASTGAQRV</sequence>
<dbReference type="OrthoDB" id="5504153at2"/>
<dbReference type="RefSeq" id="WP_129354532.1">
    <property type="nucleotide sequence ID" value="NZ_CP012670.1"/>
</dbReference>
<proteinExistence type="predicted"/>
<dbReference type="Proteomes" id="UP000295781">
    <property type="component" value="Chromosome"/>
</dbReference>
<name>A0A4V0NEM9_SORCE</name>
<reference evidence="1 2" key="1">
    <citation type="submission" date="2015-09" db="EMBL/GenBank/DDBJ databases">
        <title>Sorangium comparison.</title>
        <authorList>
            <person name="Zaburannyi N."/>
            <person name="Bunk B."/>
            <person name="Overmann J."/>
            <person name="Mueller R."/>
        </authorList>
    </citation>
    <scope>NUCLEOTIDE SEQUENCE [LARGE SCALE GENOMIC DNA]</scope>
    <source>
        <strain evidence="1 2">So ceGT47</strain>
    </source>
</reference>
<gene>
    <name evidence="1" type="ORF">SOCEGT47_073020</name>
</gene>